<name>A0A0L8A9V6_9GAMM</name>
<dbReference type="Pfam" id="PF07179">
    <property type="entry name" value="SseB"/>
    <property type="match status" value="1"/>
</dbReference>
<dbReference type="Proteomes" id="UP000036890">
    <property type="component" value="Unassembled WGS sequence"/>
</dbReference>
<dbReference type="EMBL" id="AJLO02000024">
    <property type="protein sequence ID" value="KOE98944.1"/>
    <property type="molecule type" value="Genomic_DNA"/>
</dbReference>
<evidence type="ECO:0000313" key="3">
    <source>
        <dbReference type="Proteomes" id="UP000036890"/>
    </source>
</evidence>
<protein>
    <recommendedName>
        <fullName evidence="1">SseB protein N-terminal domain-containing protein</fullName>
    </recommendedName>
</protein>
<evidence type="ECO:0000259" key="1">
    <source>
        <dbReference type="Pfam" id="PF07179"/>
    </source>
</evidence>
<organism evidence="2 3">
    <name type="scientific">Stenotrophomonas geniculata N1</name>
    <dbReference type="NCBI Taxonomy" id="1167641"/>
    <lineage>
        <taxon>Bacteria</taxon>
        <taxon>Pseudomonadati</taxon>
        <taxon>Pseudomonadota</taxon>
        <taxon>Gammaproteobacteria</taxon>
        <taxon>Lysobacterales</taxon>
        <taxon>Lysobacteraceae</taxon>
        <taxon>Stenotrophomonas</taxon>
    </lineage>
</organism>
<reference evidence="2 3" key="1">
    <citation type="journal article" date="2012" name="J. Bacteriol.">
        <title>Genome sequence of a novel nicotine-degrading strain, Pseudomonas geniculata N1.</title>
        <authorList>
            <person name="Tang H."/>
            <person name="Yu H."/>
            <person name="Tai C."/>
            <person name="Huang K."/>
            <person name="Liu Y."/>
            <person name="Wang L."/>
            <person name="Yao Y."/>
            <person name="Wu G."/>
            <person name="Xu P."/>
        </authorList>
    </citation>
    <scope>NUCLEOTIDE SEQUENCE [LARGE SCALE GENOMIC DNA]</scope>
    <source>
        <strain evidence="2 3">N1</strain>
    </source>
</reference>
<dbReference type="AlphaFoldDB" id="A0A0L8A9V6"/>
<dbReference type="OrthoDB" id="9152255at2"/>
<gene>
    <name evidence="2" type="ORF">W7K_11135</name>
</gene>
<accession>A0A0L8A9V6</accession>
<sequence length="128" mass="13679">MTDLAPQTPIETLLKAAMDGAVPIRAFMEAFVASEVVLLTGSLVTPDGSGFDPLLFDKQGILHVAVFTDPSRVGIYSQQAQHQIRWLMLDVLRRVPGGYGVVINPGTPLGFEISPSGVGEILKDFAQG</sequence>
<comment type="caution">
    <text evidence="2">The sequence shown here is derived from an EMBL/GenBank/DDBJ whole genome shotgun (WGS) entry which is preliminary data.</text>
</comment>
<feature type="domain" description="SseB protein N-terminal" evidence="1">
    <location>
        <begin position="11"/>
        <end position="118"/>
    </location>
</feature>
<evidence type="ECO:0000313" key="2">
    <source>
        <dbReference type="EMBL" id="KOE98944.1"/>
    </source>
</evidence>
<dbReference type="InterPro" id="IPR009839">
    <property type="entry name" value="SseB_N"/>
</dbReference>
<dbReference type="GeneID" id="86936397"/>
<proteinExistence type="predicted"/>
<dbReference type="RefSeq" id="WP_010483507.1">
    <property type="nucleotide sequence ID" value="NZ_AJLO02000024.1"/>
</dbReference>